<evidence type="ECO:0000313" key="8">
    <source>
        <dbReference type="Proteomes" id="UP001165541"/>
    </source>
</evidence>
<sequence>MSTTQIVTLAVIAVLLFWAVGAYNRLVRLRNTIGNAFAQIDVQLKRRYDLIPNLVETAKKYVTHERETLEAVIAARNQASTAADHVRARPTDAGAIGALAMAEQALGGTLGRLMAVVENYPELKADETLRELSEELTSTENKVAFARQAFNDSALDYNNAAQQFPTSIVASVFGFKEAGMLQSTTQDVERQAVRVQF</sequence>
<dbReference type="InterPro" id="IPR023353">
    <property type="entry name" value="LemA-like_dom_sf"/>
</dbReference>
<gene>
    <name evidence="7" type="ORF">M8A51_07110</name>
</gene>
<keyword evidence="3" id="KW-0812">Transmembrane</keyword>
<feature type="coiled-coil region" evidence="6">
    <location>
        <begin position="122"/>
        <end position="149"/>
    </location>
</feature>
<evidence type="ECO:0000256" key="3">
    <source>
        <dbReference type="ARBA" id="ARBA00022692"/>
    </source>
</evidence>
<keyword evidence="8" id="KW-1185">Reference proteome</keyword>
<comment type="subcellular location">
    <subcellularLocation>
        <location evidence="1">Membrane</location>
        <topology evidence="1">Single-pass membrane protein</topology>
    </subcellularLocation>
</comment>
<keyword evidence="6" id="KW-0175">Coiled coil</keyword>
<keyword evidence="4" id="KW-1133">Transmembrane helix</keyword>
<evidence type="ECO:0000256" key="6">
    <source>
        <dbReference type="SAM" id="Coils"/>
    </source>
</evidence>
<dbReference type="PANTHER" id="PTHR34478">
    <property type="entry name" value="PROTEIN LEMA"/>
    <property type="match status" value="1"/>
</dbReference>
<accession>A0ABT0YKN8</accession>
<dbReference type="SUPFAM" id="SSF140478">
    <property type="entry name" value="LemA-like"/>
    <property type="match status" value="1"/>
</dbReference>
<dbReference type="EMBL" id="JAMKFE010000003">
    <property type="protein sequence ID" value="MCM5679299.1"/>
    <property type="molecule type" value="Genomic_DNA"/>
</dbReference>
<evidence type="ECO:0000256" key="4">
    <source>
        <dbReference type="ARBA" id="ARBA00022989"/>
    </source>
</evidence>
<proteinExistence type="inferred from homology"/>
<evidence type="ECO:0000256" key="2">
    <source>
        <dbReference type="ARBA" id="ARBA00008854"/>
    </source>
</evidence>
<organism evidence="7 8">
    <name type="scientific">Caldimonas mangrovi</name>
    <dbReference type="NCBI Taxonomy" id="2944811"/>
    <lineage>
        <taxon>Bacteria</taxon>
        <taxon>Pseudomonadati</taxon>
        <taxon>Pseudomonadota</taxon>
        <taxon>Betaproteobacteria</taxon>
        <taxon>Burkholderiales</taxon>
        <taxon>Sphaerotilaceae</taxon>
        <taxon>Caldimonas</taxon>
    </lineage>
</organism>
<evidence type="ECO:0000256" key="1">
    <source>
        <dbReference type="ARBA" id="ARBA00004167"/>
    </source>
</evidence>
<evidence type="ECO:0000256" key="5">
    <source>
        <dbReference type="ARBA" id="ARBA00023136"/>
    </source>
</evidence>
<name>A0ABT0YKN8_9BURK</name>
<dbReference type="Proteomes" id="UP001165541">
    <property type="component" value="Unassembled WGS sequence"/>
</dbReference>
<protein>
    <submittedName>
        <fullName evidence="7">LemA family protein</fullName>
    </submittedName>
</protein>
<dbReference type="RefSeq" id="WP_251777493.1">
    <property type="nucleotide sequence ID" value="NZ_JAMKFE010000003.1"/>
</dbReference>
<dbReference type="Pfam" id="PF04011">
    <property type="entry name" value="LemA"/>
    <property type="match status" value="1"/>
</dbReference>
<keyword evidence="5" id="KW-0472">Membrane</keyword>
<reference evidence="7" key="1">
    <citation type="submission" date="2022-05" db="EMBL/GenBank/DDBJ databases">
        <title>Schlegelella sp. nov., isolated from mangrove soil.</title>
        <authorList>
            <person name="Liu Y."/>
            <person name="Ge X."/>
            <person name="Liu W."/>
        </authorList>
    </citation>
    <scope>NUCLEOTIDE SEQUENCE</scope>
    <source>
        <strain evidence="7">S2-27</strain>
    </source>
</reference>
<evidence type="ECO:0000313" key="7">
    <source>
        <dbReference type="EMBL" id="MCM5679299.1"/>
    </source>
</evidence>
<dbReference type="Gene3D" id="1.20.1440.20">
    <property type="entry name" value="LemA-like domain"/>
    <property type="match status" value="1"/>
</dbReference>
<comment type="similarity">
    <text evidence="2">Belongs to the LemA family.</text>
</comment>
<dbReference type="InterPro" id="IPR007156">
    <property type="entry name" value="MamQ_LemA"/>
</dbReference>
<dbReference type="PANTHER" id="PTHR34478:SF1">
    <property type="entry name" value="PROTEIN LEMA"/>
    <property type="match status" value="1"/>
</dbReference>
<comment type="caution">
    <text evidence="7">The sequence shown here is derived from an EMBL/GenBank/DDBJ whole genome shotgun (WGS) entry which is preliminary data.</text>
</comment>